<dbReference type="Proteomes" id="UP000642920">
    <property type="component" value="Unassembled WGS sequence"/>
</dbReference>
<dbReference type="EMBL" id="JAERQG010000004">
    <property type="protein sequence ID" value="MBL0766574.1"/>
    <property type="molecule type" value="Genomic_DNA"/>
</dbReference>
<proteinExistence type="predicted"/>
<gene>
    <name evidence="1" type="ORF">JKP34_15000</name>
</gene>
<evidence type="ECO:0008006" key="3">
    <source>
        <dbReference type="Google" id="ProtNLM"/>
    </source>
</evidence>
<sequence length="160" mass="18093">MYIPFDELNPNARVWVYQADRKLTDSEVDFINKEGVNFVTSWTAHSKALKSSIEIFYNQFIVLSVDESAAAATGCSIDKSVHFVQALENQLGVQLLDKSRVAYVDGDAIKQVPFPAIKEKVNDGTLNKESIIFNNMVTDLGSFKSQWKIPAKDSWMSRYF</sequence>
<reference evidence="1" key="1">
    <citation type="submission" date="2021-01" db="EMBL/GenBank/DDBJ databases">
        <title>Marivirga sp. nov., isolated from intertidal surface sediments.</title>
        <authorList>
            <person name="Zhang M."/>
        </authorList>
    </citation>
    <scope>NUCLEOTIDE SEQUENCE</scope>
    <source>
        <strain evidence="1">SM1354</strain>
    </source>
</reference>
<organism evidence="1 2">
    <name type="scientific">Marivirga atlantica</name>
    <dbReference type="NCBI Taxonomy" id="1548457"/>
    <lineage>
        <taxon>Bacteria</taxon>
        <taxon>Pseudomonadati</taxon>
        <taxon>Bacteroidota</taxon>
        <taxon>Cytophagia</taxon>
        <taxon>Cytophagales</taxon>
        <taxon>Marivirgaceae</taxon>
        <taxon>Marivirga</taxon>
    </lineage>
</organism>
<dbReference type="RefSeq" id="WP_201923271.1">
    <property type="nucleotide sequence ID" value="NZ_JAERQG010000004.1"/>
</dbReference>
<dbReference type="AlphaFoldDB" id="A0A937AHJ7"/>
<name>A0A937AHJ7_9BACT</name>
<accession>A0A937AHJ7</accession>
<keyword evidence="2" id="KW-1185">Reference proteome</keyword>
<protein>
    <recommendedName>
        <fullName evidence="3">ABC transporter ATPase</fullName>
    </recommendedName>
</protein>
<evidence type="ECO:0000313" key="2">
    <source>
        <dbReference type="Proteomes" id="UP000642920"/>
    </source>
</evidence>
<comment type="caution">
    <text evidence="1">The sequence shown here is derived from an EMBL/GenBank/DDBJ whole genome shotgun (WGS) entry which is preliminary data.</text>
</comment>
<evidence type="ECO:0000313" key="1">
    <source>
        <dbReference type="EMBL" id="MBL0766574.1"/>
    </source>
</evidence>